<feature type="domain" description="Hemerythrin-like" evidence="1">
    <location>
        <begin position="5"/>
        <end position="135"/>
    </location>
</feature>
<reference evidence="2 3" key="1">
    <citation type="submission" date="2021-07" db="EMBL/GenBank/DDBJ databases">
        <title>The draft genome sequence of Sphingomicrobium sp. B8.</title>
        <authorList>
            <person name="Mu L."/>
        </authorList>
    </citation>
    <scope>NUCLEOTIDE SEQUENCE [LARGE SCALE GENOMIC DNA]</scope>
    <source>
        <strain evidence="2 3">B8</strain>
    </source>
</reference>
<protein>
    <submittedName>
        <fullName evidence="2">Hemerythrin domain-containing protein</fullName>
    </submittedName>
</protein>
<proteinExistence type="predicted"/>
<accession>A0ABS6V429</accession>
<comment type="caution">
    <text evidence="2">The sequence shown here is derived from an EMBL/GenBank/DDBJ whole genome shotgun (WGS) entry which is preliminary data.</text>
</comment>
<dbReference type="Pfam" id="PF01814">
    <property type="entry name" value="Hemerythrin"/>
    <property type="match status" value="1"/>
</dbReference>
<evidence type="ECO:0000313" key="2">
    <source>
        <dbReference type="EMBL" id="MBW0144303.1"/>
    </source>
</evidence>
<gene>
    <name evidence="2" type="ORF">KTQ36_03215</name>
</gene>
<name>A0ABS6V429_9SPHN</name>
<dbReference type="EMBL" id="JAHVAH010000001">
    <property type="protein sequence ID" value="MBW0144303.1"/>
    <property type="molecule type" value="Genomic_DNA"/>
</dbReference>
<evidence type="ECO:0000313" key="3">
    <source>
        <dbReference type="Proteomes" id="UP000698028"/>
    </source>
</evidence>
<keyword evidence="3" id="KW-1185">Reference proteome</keyword>
<dbReference type="Proteomes" id="UP000698028">
    <property type="component" value="Unassembled WGS sequence"/>
</dbReference>
<sequence length="147" mass="16489">MSRTSALRAQHDRIEQLAGKLDREVMARREGDDCDAIALLLAKLLGVLRIHLATEDQSLYPYMIDSGDQHASGLVQHFQDEMGGLAGTVSQFAERWTCARTMESGFADFRHELVAILSALSKRIARENDQLYPLADELAERQQRMSA</sequence>
<dbReference type="InterPro" id="IPR012312">
    <property type="entry name" value="Hemerythrin-like"/>
</dbReference>
<evidence type="ECO:0000259" key="1">
    <source>
        <dbReference type="Pfam" id="PF01814"/>
    </source>
</evidence>
<organism evidence="2 3">
    <name type="scientific">Sphingomicrobium clamense</name>
    <dbReference type="NCBI Taxonomy" id="2851013"/>
    <lineage>
        <taxon>Bacteria</taxon>
        <taxon>Pseudomonadati</taxon>
        <taxon>Pseudomonadota</taxon>
        <taxon>Alphaproteobacteria</taxon>
        <taxon>Sphingomonadales</taxon>
        <taxon>Sphingomonadaceae</taxon>
        <taxon>Sphingomicrobium</taxon>
    </lineage>
</organism>
<dbReference type="RefSeq" id="WP_218632310.1">
    <property type="nucleotide sequence ID" value="NZ_JAHVAH010000001.1"/>
</dbReference>